<name>A0A286RBU2_9BACT</name>
<protein>
    <submittedName>
        <fullName evidence="1">Uncharacterized protein</fullName>
    </submittedName>
</protein>
<dbReference type="EMBL" id="CP018477">
    <property type="protein sequence ID" value="ASV73429.1"/>
    <property type="molecule type" value="Genomic_DNA"/>
</dbReference>
<dbReference type="KEGG" id="ttf:THTE_0827"/>
<dbReference type="AlphaFoldDB" id="A0A286RBU2"/>
<evidence type="ECO:0000313" key="1">
    <source>
        <dbReference type="EMBL" id="ASV73429.1"/>
    </source>
</evidence>
<accession>A0A286RBU2</accession>
<evidence type="ECO:0000313" key="2">
    <source>
        <dbReference type="Proteomes" id="UP000215086"/>
    </source>
</evidence>
<sequence length="48" mass="4925">MEPPLGGTCLSRPLRDVGLSSVIHRARQACPSEGFPGGTCLSGPMNNG</sequence>
<proteinExistence type="predicted"/>
<keyword evidence="2" id="KW-1185">Reference proteome</keyword>
<reference evidence="1 2" key="1">
    <citation type="journal article" name="Front. Microbiol.">
        <title>Sugar Metabolism of the First Thermophilic Planctomycete Thermogutta terrifontis: Comparative Genomic and Transcriptomic Approaches.</title>
        <authorList>
            <person name="Elcheninov A.G."/>
            <person name="Menzel P."/>
            <person name="Gudbergsdottir S.R."/>
            <person name="Slesarev A.I."/>
            <person name="Kadnikov V.V."/>
            <person name="Krogh A."/>
            <person name="Bonch-Osmolovskaya E.A."/>
            <person name="Peng X."/>
            <person name="Kublanov I.V."/>
        </authorList>
    </citation>
    <scope>NUCLEOTIDE SEQUENCE [LARGE SCALE GENOMIC DNA]</scope>
    <source>
        <strain evidence="1 2">R1</strain>
    </source>
</reference>
<dbReference type="Proteomes" id="UP000215086">
    <property type="component" value="Chromosome"/>
</dbReference>
<gene>
    <name evidence="1" type="ORF">THTE_0827</name>
</gene>
<organism evidence="1 2">
    <name type="scientific">Thermogutta terrifontis</name>
    <dbReference type="NCBI Taxonomy" id="1331910"/>
    <lineage>
        <taxon>Bacteria</taxon>
        <taxon>Pseudomonadati</taxon>
        <taxon>Planctomycetota</taxon>
        <taxon>Planctomycetia</taxon>
        <taxon>Pirellulales</taxon>
        <taxon>Thermoguttaceae</taxon>
        <taxon>Thermogutta</taxon>
    </lineage>
</organism>